<evidence type="ECO:0000313" key="1">
    <source>
        <dbReference type="EMBL" id="KAJ9084270.1"/>
    </source>
</evidence>
<proteinExistence type="predicted"/>
<keyword evidence="2" id="KW-1185">Reference proteome</keyword>
<comment type="caution">
    <text evidence="1">The sequence shown here is derived from an EMBL/GenBank/DDBJ whole genome shotgun (WGS) entry which is preliminary data.</text>
</comment>
<protein>
    <submittedName>
        <fullName evidence="1">Uncharacterized protein</fullName>
    </submittedName>
</protein>
<reference evidence="1" key="1">
    <citation type="submission" date="2022-04" db="EMBL/GenBank/DDBJ databases">
        <title>Genome of the entomopathogenic fungus Entomophthora muscae.</title>
        <authorList>
            <person name="Elya C."/>
            <person name="Lovett B.R."/>
            <person name="Lee E."/>
            <person name="Macias A.M."/>
            <person name="Hajek A.E."/>
            <person name="De Bivort B.L."/>
            <person name="Kasson M.T."/>
            <person name="De Fine Licht H.H."/>
            <person name="Stajich J.E."/>
        </authorList>
    </citation>
    <scope>NUCLEOTIDE SEQUENCE</scope>
    <source>
        <strain evidence="1">Berkeley</strain>
    </source>
</reference>
<organism evidence="1 2">
    <name type="scientific">Entomophthora muscae</name>
    <dbReference type="NCBI Taxonomy" id="34485"/>
    <lineage>
        <taxon>Eukaryota</taxon>
        <taxon>Fungi</taxon>
        <taxon>Fungi incertae sedis</taxon>
        <taxon>Zoopagomycota</taxon>
        <taxon>Entomophthoromycotina</taxon>
        <taxon>Entomophthoromycetes</taxon>
        <taxon>Entomophthorales</taxon>
        <taxon>Entomophthoraceae</taxon>
        <taxon>Entomophthora</taxon>
    </lineage>
</organism>
<dbReference type="Proteomes" id="UP001165960">
    <property type="component" value="Unassembled WGS sequence"/>
</dbReference>
<sequence length="162" mass="17777">MRELEKQLKDLDSAIAEIKEIDKKIKEKALMAKIPDMSVPGLQTSNPGHDYLQAASLKDQEAICLCFFGIESPQAEAVNIFQDKDTSKNLGTTAPNGTQEKLPNRSKEIPTIILMSLKSILIANQDSPPDENVDLKAASITMTQEQKSKATLLKNPANECLP</sequence>
<evidence type="ECO:0000313" key="2">
    <source>
        <dbReference type="Proteomes" id="UP001165960"/>
    </source>
</evidence>
<accession>A0ACC2UC25</accession>
<name>A0ACC2UC25_9FUNG</name>
<gene>
    <name evidence="1" type="ORF">DSO57_1026241</name>
</gene>
<dbReference type="EMBL" id="QTSX02000862">
    <property type="protein sequence ID" value="KAJ9084270.1"/>
    <property type="molecule type" value="Genomic_DNA"/>
</dbReference>